<evidence type="ECO:0000313" key="4">
    <source>
        <dbReference type="Proteomes" id="UP000010729"/>
    </source>
</evidence>
<dbReference type="InterPro" id="IPR029016">
    <property type="entry name" value="GAF-like_dom_sf"/>
</dbReference>
<dbReference type="Proteomes" id="UP000010729">
    <property type="component" value="Unassembled WGS sequence"/>
</dbReference>
<dbReference type="Pfam" id="PF01590">
    <property type="entry name" value="GAF"/>
    <property type="match status" value="1"/>
</dbReference>
<feature type="region of interest" description="Disordered" evidence="1">
    <location>
        <begin position="224"/>
        <end position="245"/>
    </location>
</feature>
<dbReference type="InterPro" id="IPR003018">
    <property type="entry name" value="GAF"/>
</dbReference>
<feature type="domain" description="GAF" evidence="2">
    <location>
        <begin position="105"/>
        <end position="210"/>
    </location>
</feature>
<evidence type="ECO:0000256" key="1">
    <source>
        <dbReference type="SAM" id="MobiDB-lite"/>
    </source>
</evidence>
<accession>N1UY92</accession>
<dbReference type="Gene3D" id="3.30.450.40">
    <property type="match status" value="1"/>
</dbReference>
<dbReference type="EMBL" id="ANPE02000231">
    <property type="protein sequence ID" value="EMY32797.1"/>
    <property type="molecule type" value="Genomic_DNA"/>
</dbReference>
<dbReference type="AlphaFoldDB" id="N1UY92"/>
<name>N1UY92_9MICC</name>
<organism evidence="3 4">
    <name type="scientific">Arthrobacter crystallopoietes BAB-32</name>
    <dbReference type="NCBI Taxonomy" id="1246476"/>
    <lineage>
        <taxon>Bacteria</taxon>
        <taxon>Bacillati</taxon>
        <taxon>Actinomycetota</taxon>
        <taxon>Actinomycetes</taxon>
        <taxon>Micrococcales</taxon>
        <taxon>Micrococcaceae</taxon>
        <taxon>Crystallibacter</taxon>
    </lineage>
</organism>
<evidence type="ECO:0000313" key="3">
    <source>
        <dbReference type="EMBL" id="EMY32797.1"/>
    </source>
</evidence>
<gene>
    <name evidence="3" type="ORF">D477_018274</name>
</gene>
<evidence type="ECO:0000259" key="2">
    <source>
        <dbReference type="Pfam" id="PF01590"/>
    </source>
</evidence>
<sequence>MAALPDPSLRFTAPHEYARVLRAAHEQVLDGGPHRPEIPPALLASWQRSMTLGINPDQQSPRHLNEPSDVVGLRRTHRLQAAMPALTDLLADEGSDGRHLLIVTDSDGQVLWRSGSRSALRMADSLEFVEGADWSEAGIGTNAISEALATGRPVQLFSAEHLVRAHHDWACTAAPVRDPRTGSIVGVLDVSGPLDALTRDTMRMVRCAVRVAEELVARNDGGARLSPAAVRPGSGSRPDRGGGQDVAVSSLELLGERPAAVFEDGRRVPLTLRRAEILALLESRRQGWSADELAFELYGDAGSPATIRIEMHRIRAALGAFVASNPYRLKPGSARTSDAFQVRELLTTGHIQQAVARYTAPLLSRSAMLAVEELRLELDTAVADSVRASGSVDVLAAWLATDMGAGDTEALAALKRLVGPDDPRYLAFRPRSDRLERSLLEARPEKQSRKA</sequence>
<protein>
    <submittedName>
        <fullName evidence="3">Transcriptional activator of acetoin/glycerol metabolism</fullName>
    </submittedName>
</protein>
<proteinExistence type="predicted"/>
<keyword evidence="4" id="KW-1185">Reference proteome</keyword>
<comment type="caution">
    <text evidence="3">The sequence shown here is derived from an EMBL/GenBank/DDBJ whole genome shotgun (WGS) entry which is preliminary data.</text>
</comment>
<dbReference type="SUPFAM" id="SSF55781">
    <property type="entry name" value="GAF domain-like"/>
    <property type="match status" value="1"/>
</dbReference>
<reference evidence="3 4" key="1">
    <citation type="journal article" date="2013" name="Genome Announc.">
        <title>Draft Genome Sequence of Arthrobacter crystallopoietes Strain BAB-32, Revealing Genes for Bioremediation.</title>
        <authorList>
            <person name="Joshi M.N."/>
            <person name="Pandit A.S."/>
            <person name="Sharma A."/>
            <person name="Pandya R.V."/>
            <person name="Desai S.M."/>
            <person name="Saxena A.K."/>
            <person name="Bagatharia S.B."/>
        </authorList>
    </citation>
    <scope>NUCLEOTIDE SEQUENCE [LARGE SCALE GENOMIC DNA]</scope>
    <source>
        <strain evidence="3 4">BAB-32</strain>
    </source>
</reference>